<dbReference type="Proteomes" id="UP000782705">
    <property type="component" value="Unassembled WGS sequence"/>
</dbReference>
<feature type="domain" description="HTH cro/C1-type" evidence="3">
    <location>
        <begin position="7"/>
        <end position="61"/>
    </location>
</feature>
<dbReference type="EMBL" id="MAEL01000003">
    <property type="protein sequence ID" value="KAF1306079.1"/>
    <property type="molecule type" value="Genomic_DNA"/>
</dbReference>
<keyword evidence="2" id="KW-0812">Transmembrane</keyword>
<proteinExistence type="predicted"/>
<dbReference type="PANTHER" id="PTHR46558">
    <property type="entry name" value="TRACRIPTIONAL REGULATORY PROTEIN-RELATED-RELATED"/>
    <property type="match status" value="1"/>
</dbReference>
<name>A0ABQ6Z2U1_9ENTE</name>
<keyword evidence="1" id="KW-0238">DNA-binding</keyword>
<keyword evidence="2" id="KW-0472">Membrane</keyword>
<evidence type="ECO:0000256" key="2">
    <source>
        <dbReference type="SAM" id="Phobius"/>
    </source>
</evidence>
<dbReference type="Gene3D" id="1.10.260.40">
    <property type="entry name" value="lambda repressor-like DNA-binding domains"/>
    <property type="match status" value="1"/>
</dbReference>
<dbReference type="PROSITE" id="PS50943">
    <property type="entry name" value="HTH_CROC1"/>
    <property type="match status" value="1"/>
</dbReference>
<dbReference type="SMART" id="SM00530">
    <property type="entry name" value="HTH_XRE"/>
    <property type="match status" value="1"/>
</dbReference>
<dbReference type="InterPro" id="IPR001387">
    <property type="entry name" value="Cro/C1-type_HTH"/>
</dbReference>
<dbReference type="RefSeq" id="WP_161900854.1">
    <property type="nucleotide sequence ID" value="NZ_MAEL01000003.1"/>
</dbReference>
<protein>
    <recommendedName>
        <fullName evidence="3">HTH cro/C1-type domain-containing protein</fullName>
    </recommendedName>
</protein>
<keyword evidence="2" id="KW-1133">Transmembrane helix</keyword>
<dbReference type="Pfam" id="PF01381">
    <property type="entry name" value="HTH_3"/>
    <property type="match status" value="1"/>
</dbReference>
<dbReference type="SUPFAM" id="SSF47413">
    <property type="entry name" value="lambda repressor-like DNA-binding domains"/>
    <property type="match status" value="1"/>
</dbReference>
<evidence type="ECO:0000313" key="4">
    <source>
        <dbReference type="EMBL" id="KAF1306079.1"/>
    </source>
</evidence>
<dbReference type="CDD" id="cd00093">
    <property type="entry name" value="HTH_XRE"/>
    <property type="match status" value="1"/>
</dbReference>
<accession>A0ABQ6Z2U1</accession>
<evidence type="ECO:0000256" key="1">
    <source>
        <dbReference type="ARBA" id="ARBA00023125"/>
    </source>
</evidence>
<gene>
    <name evidence="4" type="ORF">BAU17_03030</name>
</gene>
<evidence type="ECO:0000259" key="3">
    <source>
        <dbReference type="PROSITE" id="PS50943"/>
    </source>
</evidence>
<evidence type="ECO:0000313" key="5">
    <source>
        <dbReference type="Proteomes" id="UP000782705"/>
    </source>
</evidence>
<keyword evidence="5" id="KW-1185">Reference proteome</keyword>
<organism evidence="4 5">
    <name type="scientific">Candidatus Enterococcus willemsii</name>
    <dbReference type="NCBI Taxonomy" id="1857215"/>
    <lineage>
        <taxon>Bacteria</taxon>
        <taxon>Bacillati</taxon>
        <taxon>Bacillota</taxon>
        <taxon>Bacilli</taxon>
        <taxon>Lactobacillales</taxon>
        <taxon>Enterococcaceae</taxon>
        <taxon>Enterococcus</taxon>
    </lineage>
</organism>
<dbReference type="PANTHER" id="PTHR46558:SF15">
    <property type="entry name" value="HELIX-TURN-HELIX DOMAIN PROTEIN"/>
    <property type="match status" value="1"/>
</dbReference>
<reference evidence="4 5" key="1">
    <citation type="submission" date="2016-06" db="EMBL/GenBank/DDBJ databases">
        <title>Four novel species of enterococci isolated from chicken manure.</title>
        <authorList>
            <person name="Van Tyne D."/>
        </authorList>
    </citation>
    <scope>NUCLEOTIDE SEQUENCE [LARGE SCALE GENOMIC DNA]</scope>
    <source>
        <strain evidence="4 5">CU12B</strain>
    </source>
</reference>
<comment type="caution">
    <text evidence="4">The sequence shown here is derived from an EMBL/GenBank/DDBJ whole genome shotgun (WGS) entry which is preliminary data.</text>
</comment>
<sequence length="246" mass="28858">MIIQDMLKLNRKKRGYTQEQVAKQLFVSTQAVSKWENGQSMPSIDNLLALSDMYNLSLDELIQGSPFFKKPYVIGKKYTWKKGMRFMIGWFFVVSLISGFYYQSLWLWGMFVVGVTFLPLMMSDYWMIEQEGLTLKQYPKGLKESYRAHWTYITRSIPYSEITAVEIIYQPKIRMSPMDVGPDTFGLRVHLTDEQVSLPFKTDTAKFLPQFIQFLSRKGIMVIDERRIVEGMLTGKPIYEWLESQI</sequence>
<feature type="transmembrane region" description="Helical" evidence="2">
    <location>
        <begin position="86"/>
        <end position="102"/>
    </location>
</feature>
<dbReference type="InterPro" id="IPR010982">
    <property type="entry name" value="Lambda_DNA-bd_dom_sf"/>
</dbReference>